<evidence type="ECO:0000256" key="1">
    <source>
        <dbReference type="SAM" id="Phobius"/>
    </source>
</evidence>
<name>A0A0F9MWN6_9ZZZZ</name>
<dbReference type="PROSITE" id="PS51318">
    <property type="entry name" value="TAT"/>
    <property type="match status" value="1"/>
</dbReference>
<keyword evidence="1" id="KW-0472">Membrane</keyword>
<dbReference type="AlphaFoldDB" id="A0A0F9MWN6"/>
<keyword evidence="1" id="KW-0812">Transmembrane</keyword>
<feature type="transmembrane region" description="Helical" evidence="1">
    <location>
        <begin position="12"/>
        <end position="30"/>
    </location>
</feature>
<feature type="non-terminal residue" evidence="2">
    <location>
        <position position="85"/>
    </location>
</feature>
<dbReference type="EMBL" id="LAZR01009271">
    <property type="protein sequence ID" value="KKM73652.1"/>
    <property type="molecule type" value="Genomic_DNA"/>
</dbReference>
<proteinExistence type="predicted"/>
<evidence type="ECO:0000313" key="2">
    <source>
        <dbReference type="EMBL" id="KKM73652.1"/>
    </source>
</evidence>
<protein>
    <submittedName>
        <fullName evidence="2">Uncharacterized protein</fullName>
    </submittedName>
</protein>
<gene>
    <name evidence="2" type="ORF">LCGC14_1408410</name>
</gene>
<sequence>MGCDMISRRTFFSFLAGGAALVGLPTVYFLRQISLCDMAWAFRNCKLQGGKLIFKYALYKGENPTVGWTAWINGEKYGKFITIDG</sequence>
<comment type="caution">
    <text evidence="2">The sequence shown here is derived from an EMBL/GenBank/DDBJ whole genome shotgun (WGS) entry which is preliminary data.</text>
</comment>
<accession>A0A0F9MWN6</accession>
<reference evidence="2" key="1">
    <citation type="journal article" date="2015" name="Nature">
        <title>Complex archaea that bridge the gap between prokaryotes and eukaryotes.</title>
        <authorList>
            <person name="Spang A."/>
            <person name="Saw J.H."/>
            <person name="Jorgensen S.L."/>
            <person name="Zaremba-Niedzwiedzka K."/>
            <person name="Martijn J."/>
            <person name="Lind A.E."/>
            <person name="van Eijk R."/>
            <person name="Schleper C."/>
            <person name="Guy L."/>
            <person name="Ettema T.J."/>
        </authorList>
    </citation>
    <scope>NUCLEOTIDE SEQUENCE</scope>
</reference>
<dbReference type="InterPro" id="IPR006311">
    <property type="entry name" value="TAT_signal"/>
</dbReference>
<organism evidence="2">
    <name type="scientific">marine sediment metagenome</name>
    <dbReference type="NCBI Taxonomy" id="412755"/>
    <lineage>
        <taxon>unclassified sequences</taxon>
        <taxon>metagenomes</taxon>
        <taxon>ecological metagenomes</taxon>
    </lineage>
</organism>
<keyword evidence="1" id="KW-1133">Transmembrane helix</keyword>